<dbReference type="PROSITE" id="PS51340">
    <property type="entry name" value="MOSC"/>
    <property type="match status" value="1"/>
</dbReference>
<accession>A0ABW5UKF7</accession>
<dbReference type="PANTHER" id="PTHR36930:SF1">
    <property type="entry name" value="MOSC DOMAIN-CONTAINING PROTEIN"/>
    <property type="match status" value="1"/>
</dbReference>
<keyword evidence="3" id="KW-1185">Reference proteome</keyword>
<feature type="domain" description="MOSC" evidence="1">
    <location>
        <begin position="24"/>
        <end position="179"/>
    </location>
</feature>
<reference evidence="3" key="1">
    <citation type="journal article" date="2019" name="Int. J. Syst. Evol. Microbiol.">
        <title>The Global Catalogue of Microorganisms (GCM) 10K type strain sequencing project: providing services to taxonomists for standard genome sequencing and annotation.</title>
        <authorList>
            <consortium name="The Broad Institute Genomics Platform"/>
            <consortium name="The Broad Institute Genome Sequencing Center for Infectious Disease"/>
            <person name="Wu L."/>
            <person name="Ma J."/>
        </authorList>
    </citation>
    <scope>NUCLEOTIDE SEQUENCE [LARGE SCALE GENOMIC DNA]</scope>
    <source>
        <strain evidence="3">TISTR 1906</strain>
    </source>
</reference>
<dbReference type="Proteomes" id="UP001597463">
    <property type="component" value="Unassembled WGS sequence"/>
</dbReference>
<organism evidence="2 3">
    <name type="scientific">Comamonas terrae</name>
    <dbReference type="NCBI Taxonomy" id="673548"/>
    <lineage>
        <taxon>Bacteria</taxon>
        <taxon>Pseudomonadati</taxon>
        <taxon>Pseudomonadota</taxon>
        <taxon>Betaproteobacteria</taxon>
        <taxon>Burkholderiales</taxon>
        <taxon>Comamonadaceae</taxon>
        <taxon>Comamonas</taxon>
    </lineage>
</organism>
<dbReference type="PANTHER" id="PTHR36930">
    <property type="entry name" value="METAL-SULFUR CLUSTER BIOSYNTHESIS PROTEINS YUAD-RELATED"/>
    <property type="match status" value="1"/>
</dbReference>
<name>A0ABW5UKF7_9BURK</name>
<dbReference type="InterPro" id="IPR011037">
    <property type="entry name" value="Pyrv_Knase-like_insert_dom_sf"/>
</dbReference>
<dbReference type="Pfam" id="PF03473">
    <property type="entry name" value="MOSC"/>
    <property type="match status" value="1"/>
</dbReference>
<dbReference type="EMBL" id="JBHUMV010000003">
    <property type="protein sequence ID" value="MFD2754133.1"/>
    <property type="molecule type" value="Genomic_DNA"/>
</dbReference>
<dbReference type="Gene3D" id="2.40.33.20">
    <property type="entry name" value="PK beta-barrel domain-like"/>
    <property type="match status" value="1"/>
</dbReference>
<sequence length="191" mass="20789">MQHAPTSAAVLAVHRDSEHRFSKTTVDTIELQAGLGVAGDAHWGRTVQHRSRVKANLDQPNLRQVHLISQSLFTHVAGQGFEVRPGQLGENITLATAPGWLWHELIALPVGTELHFSQGPVVQLTGLRNPCVQIDDFQPGLFAAMLEKDAQGRLIRKTGVMAVVLQGGLVQAGDTVTQRLPTLPHQAMERV</sequence>
<evidence type="ECO:0000259" key="1">
    <source>
        <dbReference type="PROSITE" id="PS51340"/>
    </source>
</evidence>
<dbReference type="SUPFAM" id="SSF50800">
    <property type="entry name" value="PK beta-barrel domain-like"/>
    <property type="match status" value="1"/>
</dbReference>
<evidence type="ECO:0000313" key="3">
    <source>
        <dbReference type="Proteomes" id="UP001597463"/>
    </source>
</evidence>
<dbReference type="InterPro" id="IPR005302">
    <property type="entry name" value="MoCF_Sase_C"/>
</dbReference>
<comment type="caution">
    <text evidence="2">The sequence shown here is derived from an EMBL/GenBank/DDBJ whole genome shotgun (WGS) entry which is preliminary data.</text>
</comment>
<evidence type="ECO:0000313" key="2">
    <source>
        <dbReference type="EMBL" id="MFD2754133.1"/>
    </source>
</evidence>
<dbReference type="RefSeq" id="WP_066469888.1">
    <property type="nucleotide sequence ID" value="NZ_BCNT01000001.1"/>
</dbReference>
<dbReference type="InterPro" id="IPR052716">
    <property type="entry name" value="MOSC_domain"/>
</dbReference>
<gene>
    <name evidence="2" type="ORF">ACFSW6_08540</name>
</gene>
<protein>
    <submittedName>
        <fullName evidence="2">MOSC domain-containing protein</fullName>
    </submittedName>
</protein>
<proteinExistence type="predicted"/>